<protein>
    <recommendedName>
        <fullName evidence="3">Electron transfer flavoprotein alpha/beta-subunit N-terminal domain-containing protein</fullName>
    </recommendedName>
</protein>
<name>A0A6C6Z1X5_SALPB</name>
<evidence type="ECO:0000259" key="3">
    <source>
        <dbReference type="SMART" id="SM00893"/>
    </source>
</evidence>
<dbReference type="InterPro" id="IPR033948">
    <property type="entry name" value="ETF_beta_N"/>
</dbReference>
<keyword evidence="2" id="KW-0813">Transport</keyword>
<dbReference type="NCBIfam" id="NF008998">
    <property type="entry name" value="PRK12342.1"/>
    <property type="match status" value="1"/>
</dbReference>
<dbReference type="SUPFAM" id="SSF52402">
    <property type="entry name" value="Adenine nucleotide alpha hydrolases-like"/>
    <property type="match status" value="1"/>
</dbReference>
<evidence type="ECO:0000313" key="4">
    <source>
        <dbReference type="EMBL" id="ABX67367.1"/>
    </source>
</evidence>
<accession>A0A6C6Z1X5</accession>
<dbReference type="InterPro" id="IPR012255">
    <property type="entry name" value="ETF_b"/>
</dbReference>
<keyword evidence="2" id="KW-0249">Electron transport</keyword>
<comment type="similarity">
    <text evidence="1">Belongs to the ETF beta-subunit/FixA family.</text>
</comment>
<dbReference type="GO" id="GO:0009055">
    <property type="term" value="F:electron transfer activity"/>
    <property type="evidence" value="ECO:0007669"/>
    <property type="project" value="InterPro"/>
</dbReference>
<dbReference type="FunFam" id="3.40.50.620:FF:000072">
    <property type="entry name" value="Protein FixA homolog"/>
    <property type="match status" value="1"/>
</dbReference>
<dbReference type="PANTHER" id="PTHR21294:SF21">
    <property type="entry name" value="ELECTRON TRANSFER FLAVOPROTEIN SUBUNIT YDIQ-RELATED"/>
    <property type="match status" value="1"/>
</dbReference>
<dbReference type="AlphaFoldDB" id="A0A6C6Z1X5"/>
<dbReference type="PROSITE" id="PS01065">
    <property type="entry name" value="ETF_BETA"/>
    <property type="match status" value="1"/>
</dbReference>
<proteinExistence type="inferred from homology"/>
<feature type="domain" description="Electron transfer flavoprotein alpha/beta-subunit N-terminal" evidence="3">
    <location>
        <begin position="62"/>
        <end position="250"/>
    </location>
</feature>
<dbReference type="SMART" id="SM00893">
    <property type="entry name" value="ETF"/>
    <property type="match status" value="1"/>
</dbReference>
<sequence>MQDCWQGKQIDPSKTSSDCRRLFSVRFTLLIRTRLTGDAMKIITCFKLVPEEQDITVTPEHSLNFDRAEAKISQFDLNAIEAAAQLAGDGDEIAALTVGGSLLQNSKVRKDVLSRGPDALFMVQDAQLEHALPKETALALASAAEKIGFDLLLFGEGSGDIYAQQVGLLTGELLKLPVTNAVSHIQRDGDKIIVERTLEEDVEIIELTLPAVLCVTSDINVPRIPSMKAILGAGKKAVTSWLASDIHWTPTTPLAELVAISVPPQTERKHIILDNDSPEAITALADHLKKSLN</sequence>
<dbReference type="PANTHER" id="PTHR21294">
    <property type="entry name" value="ELECTRON TRANSFER FLAVOPROTEIN BETA-SUBUNIT"/>
    <property type="match status" value="1"/>
</dbReference>
<dbReference type="PIRSF" id="PIRSF000090">
    <property type="entry name" value="Beta-ETF"/>
    <property type="match status" value="1"/>
</dbReference>
<dbReference type="InterPro" id="IPR014729">
    <property type="entry name" value="Rossmann-like_a/b/a_fold"/>
</dbReference>
<dbReference type="EMBL" id="CP000886">
    <property type="protein sequence ID" value="ABX67367.1"/>
    <property type="molecule type" value="Genomic_DNA"/>
</dbReference>
<dbReference type="Pfam" id="PF01012">
    <property type="entry name" value="ETF"/>
    <property type="match status" value="1"/>
</dbReference>
<dbReference type="CDD" id="cd01714">
    <property type="entry name" value="ETF_beta"/>
    <property type="match status" value="1"/>
</dbReference>
<dbReference type="NCBIfam" id="NF002888">
    <property type="entry name" value="PRK03359.1"/>
    <property type="match status" value="1"/>
</dbReference>
<organism evidence="4 5">
    <name type="scientific">Salmonella paratyphi B (strain ATCC BAA-1250 / SPB7)</name>
    <dbReference type="NCBI Taxonomy" id="1016998"/>
    <lineage>
        <taxon>Bacteria</taxon>
        <taxon>Pseudomonadati</taxon>
        <taxon>Pseudomonadota</taxon>
        <taxon>Gammaproteobacteria</taxon>
        <taxon>Enterobacterales</taxon>
        <taxon>Enterobacteriaceae</taxon>
        <taxon>Salmonella</taxon>
    </lineage>
</organism>
<dbReference type="KEGG" id="spq:SPAB_01980"/>
<gene>
    <name evidence="4" type="ordered locus">SPAB_01980</name>
</gene>
<dbReference type="Gene3D" id="3.40.50.620">
    <property type="entry name" value="HUPs"/>
    <property type="match status" value="1"/>
</dbReference>
<evidence type="ECO:0000256" key="1">
    <source>
        <dbReference type="ARBA" id="ARBA00007557"/>
    </source>
</evidence>
<reference evidence="4 5" key="1">
    <citation type="submission" date="2007-11" db="EMBL/GenBank/DDBJ databases">
        <authorList>
            <consortium name="The Salmonella enterica serovar Paratyphi B Genome Sequencing Project"/>
            <person name="McClelland M."/>
            <person name="Sanderson E.K."/>
            <person name="Porwollik S."/>
            <person name="Spieth J."/>
            <person name="Clifton W.S."/>
            <person name="Fulton R."/>
            <person name="Cordes M."/>
            <person name="Wollam A."/>
            <person name="Shah N."/>
            <person name="Pepin K."/>
            <person name="Bhonagiri V."/>
            <person name="Nash W."/>
            <person name="Johnson M."/>
            <person name="Thiruvilangam P."/>
            <person name="Wilson R."/>
        </authorList>
    </citation>
    <scope>NUCLEOTIDE SEQUENCE [LARGE SCALE GENOMIC DNA]</scope>
    <source>
        <strain evidence="5">ATCC BAA-1250 / SPB7</strain>
    </source>
</reference>
<dbReference type="Proteomes" id="UP000008556">
    <property type="component" value="Chromosome"/>
</dbReference>
<evidence type="ECO:0000256" key="2">
    <source>
        <dbReference type="ARBA" id="ARBA00022982"/>
    </source>
</evidence>
<dbReference type="InterPro" id="IPR000049">
    <property type="entry name" value="ET-Flavoprotein_bsu_CS"/>
</dbReference>
<evidence type="ECO:0000313" key="5">
    <source>
        <dbReference type="Proteomes" id="UP000008556"/>
    </source>
</evidence>
<dbReference type="InterPro" id="IPR014730">
    <property type="entry name" value="ETF_a/b_N"/>
</dbReference>